<proteinExistence type="predicted"/>
<dbReference type="Proteomes" id="UP000298787">
    <property type="component" value="Chromosome 20"/>
</dbReference>
<reference evidence="2 3" key="1">
    <citation type="submission" date="2019-01" db="EMBL/GenBank/DDBJ databases">
        <title>Genome Assembly of Collichthys lucidus.</title>
        <authorList>
            <person name="Cai M."/>
            <person name="Xiao S."/>
        </authorList>
    </citation>
    <scope>NUCLEOTIDE SEQUENCE [LARGE SCALE GENOMIC DNA]</scope>
    <source>
        <strain evidence="2">JT15FE1705JMU</strain>
        <tissue evidence="2">Muscle</tissue>
    </source>
</reference>
<protein>
    <submittedName>
        <fullName evidence="2">Uncharacterized protein</fullName>
    </submittedName>
</protein>
<sequence length="252" mass="27006">MKEEARRPIRAAGAGRDHPSADSREVRRQFDTALSGPSLPALPPGVPSSAAGWCRESESEEGGGTSGVTALQPQFEAALPRQPAPGVLPALGSRQETPATPIATSTIFRTSLPRQPNPARSRPAQPRYPTNKPGLPCPRTGNLRESSGLVRLWHASVPKIISVTDAAEIGKEGELTLYPPGARRNEMEPLLCFPMEKKNTSIRAPSAGSVGRDSWCCESGRRSPGTGYFPTPGSHLHPSHLVHLEGYSRPYL</sequence>
<organism evidence="2 3">
    <name type="scientific">Collichthys lucidus</name>
    <name type="common">Big head croaker</name>
    <name type="synonym">Sciaena lucida</name>
    <dbReference type="NCBI Taxonomy" id="240159"/>
    <lineage>
        <taxon>Eukaryota</taxon>
        <taxon>Metazoa</taxon>
        <taxon>Chordata</taxon>
        <taxon>Craniata</taxon>
        <taxon>Vertebrata</taxon>
        <taxon>Euteleostomi</taxon>
        <taxon>Actinopterygii</taxon>
        <taxon>Neopterygii</taxon>
        <taxon>Teleostei</taxon>
        <taxon>Neoteleostei</taxon>
        <taxon>Acanthomorphata</taxon>
        <taxon>Eupercaria</taxon>
        <taxon>Sciaenidae</taxon>
        <taxon>Collichthys</taxon>
    </lineage>
</organism>
<gene>
    <name evidence="2" type="ORF">D9C73_022661</name>
</gene>
<feature type="compositionally biased region" description="Polar residues" evidence="1">
    <location>
        <begin position="94"/>
        <end position="114"/>
    </location>
</feature>
<feature type="compositionally biased region" description="Basic and acidic residues" evidence="1">
    <location>
        <begin position="15"/>
        <end position="30"/>
    </location>
</feature>
<dbReference type="EMBL" id="CM014097">
    <property type="protein sequence ID" value="TKS88908.1"/>
    <property type="molecule type" value="Genomic_DNA"/>
</dbReference>
<name>A0A4U5VKP8_COLLU</name>
<evidence type="ECO:0000256" key="1">
    <source>
        <dbReference type="SAM" id="MobiDB-lite"/>
    </source>
</evidence>
<evidence type="ECO:0000313" key="2">
    <source>
        <dbReference type="EMBL" id="TKS88908.1"/>
    </source>
</evidence>
<evidence type="ECO:0000313" key="3">
    <source>
        <dbReference type="Proteomes" id="UP000298787"/>
    </source>
</evidence>
<accession>A0A4U5VKP8</accession>
<dbReference type="AlphaFoldDB" id="A0A4U5VKP8"/>
<feature type="region of interest" description="Disordered" evidence="1">
    <location>
        <begin position="1"/>
        <end position="138"/>
    </location>
</feature>
<keyword evidence="3" id="KW-1185">Reference proteome</keyword>